<dbReference type="EMBL" id="JAGGKQ010000006">
    <property type="protein sequence ID" value="MBP1922183.1"/>
    <property type="molecule type" value="Genomic_DNA"/>
</dbReference>
<feature type="compositionally biased region" description="Basic and acidic residues" evidence="1">
    <location>
        <begin position="77"/>
        <end position="116"/>
    </location>
</feature>
<comment type="caution">
    <text evidence="3">The sequence shown here is derived from an EMBL/GenBank/DDBJ whole genome shotgun (WGS) entry which is preliminary data.</text>
</comment>
<evidence type="ECO:0000256" key="2">
    <source>
        <dbReference type="SAM" id="Phobius"/>
    </source>
</evidence>
<dbReference type="RefSeq" id="WP_209484093.1">
    <property type="nucleotide sequence ID" value="NZ_JAGGKQ010000006.1"/>
</dbReference>
<keyword evidence="2" id="KW-1133">Transmembrane helix</keyword>
<feature type="transmembrane region" description="Helical" evidence="2">
    <location>
        <begin position="7"/>
        <end position="25"/>
    </location>
</feature>
<name>A0A8T4GDJ4_9EURY</name>
<sequence length="134" mass="14173">MLYAGNPYVLPSTIAGAIAYLGATILTEASLLVRLGVLVGIVGVVPIVLNRVRGVLVESTASDGAEAVEEAETDAEAMERAETGETETMERAETGETETMERSETGETETMERSETGETETMEDVDAKPDRSGS</sequence>
<feature type="compositionally biased region" description="Basic and acidic residues" evidence="1">
    <location>
        <begin position="125"/>
        <end position="134"/>
    </location>
</feature>
<gene>
    <name evidence="3" type="ORF">J2751_001189</name>
</gene>
<proteinExistence type="predicted"/>
<keyword evidence="2" id="KW-0812">Transmembrane</keyword>
<feature type="compositionally biased region" description="Acidic residues" evidence="1">
    <location>
        <begin position="66"/>
        <end position="76"/>
    </location>
</feature>
<reference evidence="3" key="1">
    <citation type="submission" date="2021-03" db="EMBL/GenBank/DDBJ databases">
        <title>Genomic Encyclopedia of Type Strains, Phase IV (KMG-IV): sequencing the most valuable type-strain genomes for metagenomic binning, comparative biology and taxonomic classification.</title>
        <authorList>
            <person name="Goeker M."/>
        </authorList>
    </citation>
    <scope>NUCLEOTIDE SEQUENCE</scope>
    <source>
        <strain evidence="3">DSM 23564</strain>
    </source>
</reference>
<organism evidence="3 4">
    <name type="scientific">Halorubrum alkaliphilum</name>
    <dbReference type="NCBI Taxonomy" id="261290"/>
    <lineage>
        <taxon>Archaea</taxon>
        <taxon>Methanobacteriati</taxon>
        <taxon>Methanobacteriota</taxon>
        <taxon>Stenosarchaea group</taxon>
        <taxon>Halobacteria</taxon>
        <taxon>Halobacteriales</taxon>
        <taxon>Haloferacaceae</taxon>
        <taxon>Halorubrum</taxon>
    </lineage>
</organism>
<dbReference type="AlphaFoldDB" id="A0A8T4GDJ4"/>
<feature type="transmembrane region" description="Helical" evidence="2">
    <location>
        <begin position="31"/>
        <end position="49"/>
    </location>
</feature>
<keyword evidence="2" id="KW-0472">Membrane</keyword>
<dbReference type="OrthoDB" id="331029at2157"/>
<evidence type="ECO:0000256" key="1">
    <source>
        <dbReference type="SAM" id="MobiDB-lite"/>
    </source>
</evidence>
<dbReference type="Proteomes" id="UP000823588">
    <property type="component" value="Unassembled WGS sequence"/>
</dbReference>
<evidence type="ECO:0000313" key="4">
    <source>
        <dbReference type="Proteomes" id="UP000823588"/>
    </source>
</evidence>
<protein>
    <submittedName>
        <fullName evidence="3">Uncharacterized protein</fullName>
    </submittedName>
</protein>
<keyword evidence="4" id="KW-1185">Reference proteome</keyword>
<evidence type="ECO:0000313" key="3">
    <source>
        <dbReference type="EMBL" id="MBP1922183.1"/>
    </source>
</evidence>
<feature type="region of interest" description="Disordered" evidence="1">
    <location>
        <begin position="59"/>
        <end position="134"/>
    </location>
</feature>
<accession>A0A8T4GDJ4</accession>